<reference evidence="1 2" key="1">
    <citation type="submission" date="2022-05" db="EMBL/GenBank/DDBJ databases">
        <authorList>
            <consortium name="Genoscope - CEA"/>
            <person name="William W."/>
        </authorList>
    </citation>
    <scope>NUCLEOTIDE SEQUENCE [LARGE SCALE GENOMIC DNA]</scope>
</reference>
<evidence type="ECO:0000313" key="1">
    <source>
        <dbReference type="EMBL" id="CAH3193647.1"/>
    </source>
</evidence>
<sequence length="197" mass="22775">MSMNTHIGKVCNKAFRGLYNIRQIRKYLSAESTKCLIHAFVTSHLDYCNALLQKLPQYQYDRLQKVLNAAARVTCLIPKFAHITPVLRELHWLPVKFRVEFKSALLVFKTLNSPAPQYLSEHLVVKPRTRYSLLSDSETLLVIPKVTRKTFGDRAFFHAGPTVWNALPSSLRNCRKIDSFKVQLKTYLFKKAFTCNL</sequence>
<evidence type="ECO:0000313" key="2">
    <source>
        <dbReference type="Proteomes" id="UP001159427"/>
    </source>
</evidence>
<dbReference type="Proteomes" id="UP001159427">
    <property type="component" value="Unassembled WGS sequence"/>
</dbReference>
<name>A0ABN8SPX3_9CNID</name>
<organism evidence="1 2">
    <name type="scientific">Porites evermanni</name>
    <dbReference type="NCBI Taxonomy" id="104178"/>
    <lineage>
        <taxon>Eukaryota</taxon>
        <taxon>Metazoa</taxon>
        <taxon>Cnidaria</taxon>
        <taxon>Anthozoa</taxon>
        <taxon>Hexacorallia</taxon>
        <taxon>Scleractinia</taxon>
        <taxon>Fungiina</taxon>
        <taxon>Poritidae</taxon>
        <taxon>Porites</taxon>
    </lineage>
</organism>
<gene>
    <name evidence="1" type="ORF">PEVE_00026231</name>
</gene>
<comment type="caution">
    <text evidence="1">The sequence shown here is derived from an EMBL/GenBank/DDBJ whole genome shotgun (WGS) entry which is preliminary data.</text>
</comment>
<dbReference type="PANTHER" id="PTHR33332">
    <property type="entry name" value="REVERSE TRANSCRIPTASE DOMAIN-CONTAINING PROTEIN"/>
    <property type="match status" value="1"/>
</dbReference>
<proteinExistence type="predicted"/>
<protein>
    <recommendedName>
        <fullName evidence="3">Reverse transcriptase</fullName>
    </recommendedName>
</protein>
<dbReference type="EMBL" id="CALNXI010003549">
    <property type="protein sequence ID" value="CAH3193647.1"/>
    <property type="molecule type" value="Genomic_DNA"/>
</dbReference>
<keyword evidence="2" id="KW-1185">Reference proteome</keyword>
<accession>A0ABN8SPX3</accession>
<evidence type="ECO:0008006" key="3">
    <source>
        <dbReference type="Google" id="ProtNLM"/>
    </source>
</evidence>